<dbReference type="AlphaFoldDB" id="A0AA39PLH4"/>
<comment type="caution">
    <text evidence="2">The sequence shown here is derived from an EMBL/GenBank/DDBJ whole genome shotgun (WGS) entry which is preliminary data.</text>
</comment>
<keyword evidence="1" id="KW-1133">Transmembrane helix</keyword>
<keyword evidence="1" id="KW-0472">Membrane</keyword>
<sequence length="86" mass="10031">MKKMKDVQLVNNPFTLVSFLLYFVRSFLPKFEPVERNLHNQLDGPMCGPLLIVVEIRVFPFISVRYTDRLGNLSAMFQISHNDSRT</sequence>
<evidence type="ECO:0000313" key="2">
    <source>
        <dbReference type="EMBL" id="KAK0486472.1"/>
    </source>
</evidence>
<name>A0AA39PLH4_9AGAR</name>
<dbReference type="Proteomes" id="UP001175227">
    <property type="component" value="Unassembled WGS sequence"/>
</dbReference>
<accession>A0AA39PLH4</accession>
<gene>
    <name evidence="2" type="ORF">IW261DRAFT_1455656</name>
</gene>
<evidence type="ECO:0000313" key="3">
    <source>
        <dbReference type="Proteomes" id="UP001175227"/>
    </source>
</evidence>
<feature type="transmembrane region" description="Helical" evidence="1">
    <location>
        <begin position="9"/>
        <end position="28"/>
    </location>
</feature>
<keyword evidence="1" id="KW-0812">Transmembrane</keyword>
<organism evidence="2 3">
    <name type="scientific">Armillaria novae-zelandiae</name>
    <dbReference type="NCBI Taxonomy" id="153914"/>
    <lineage>
        <taxon>Eukaryota</taxon>
        <taxon>Fungi</taxon>
        <taxon>Dikarya</taxon>
        <taxon>Basidiomycota</taxon>
        <taxon>Agaricomycotina</taxon>
        <taxon>Agaricomycetes</taxon>
        <taxon>Agaricomycetidae</taxon>
        <taxon>Agaricales</taxon>
        <taxon>Marasmiineae</taxon>
        <taxon>Physalacriaceae</taxon>
        <taxon>Armillaria</taxon>
    </lineage>
</organism>
<feature type="transmembrane region" description="Helical" evidence="1">
    <location>
        <begin position="48"/>
        <end position="67"/>
    </location>
</feature>
<keyword evidence="3" id="KW-1185">Reference proteome</keyword>
<dbReference type="EMBL" id="JAUEPR010000004">
    <property type="protein sequence ID" value="KAK0486472.1"/>
    <property type="molecule type" value="Genomic_DNA"/>
</dbReference>
<reference evidence="2" key="1">
    <citation type="submission" date="2023-06" db="EMBL/GenBank/DDBJ databases">
        <authorList>
            <consortium name="Lawrence Berkeley National Laboratory"/>
            <person name="Ahrendt S."/>
            <person name="Sahu N."/>
            <person name="Indic B."/>
            <person name="Wong-Bajracharya J."/>
            <person name="Merenyi Z."/>
            <person name="Ke H.-M."/>
            <person name="Monk M."/>
            <person name="Kocsube S."/>
            <person name="Drula E."/>
            <person name="Lipzen A."/>
            <person name="Balint B."/>
            <person name="Henrissat B."/>
            <person name="Andreopoulos B."/>
            <person name="Martin F.M."/>
            <person name="Harder C.B."/>
            <person name="Rigling D."/>
            <person name="Ford K.L."/>
            <person name="Foster G.D."/>
            <person name="Pangilinan J."/>
            <person name="Papanicolaou A."/>
            <person name="Barry K."/>
            <person name="LaButti K."/>
            <person name="Viragh M."/>
            <person name="Koriabine M."/>
            <person name="Yan M."/>
            <person name="Riley R."/>
            <person name="Champramary S."/>
            <person name="Plett K.L."/>
            <person name="Tsai I.J."/>
            <person name="Slot J."/>
            <person name="Sipos G."/>
            <person name="Plett J."/>
            <person name="Nagy L.G."/>
            <person name="Grigoriev I.V."/>
        </authorList>
    </citation>
    <scope>NUCLEOTIDE SEQUENCE</scope>
    <source>
        <strain evidence="2">ICMP 16352</strain>
    </source>
</reference>
<protein>
    <submittedName>
        <fullName evidence="2">Uncharacterized protein</fullName>
    </submittedName>
</protein>
<proteinExistence type="predicted"/>
<evidence type="ECO:0000256" key="1">
    <source>
        <dbReference type="SAM" id="Phobius"/>
    </source>
</evidence>